<organism evidence="2 4">
    <name type="scientific">Brevibacillus composti</name>
    <dbReference type="NCBI Taxonomy" id="2796470"/>
    <lineage>
        <taxon>Bacteria</taxon>
        <taxon>Bacillati</taxon>
        <taxon>Bacillota</taxon>
        <taxon>Bacilli</taxon>
        <taxon>Bacillales</taxon>
        <taxon>Paenibacillaceae</taxon>
        <taxon>Brevibacillus</taxon>
    </lineage>
</organism>
<dbReference type="SUPFAM" id="SSF50346">
    <property type="entry name" value="PRC-barrel domain"/>
    <property type="match status" value="1"/>
</dbReference>
<dbReference type="InterPro" id="IPR014238">
    <property type="entry name" value="Spore_YlmC/YmxH"/>
</dbReference>
<dbReference type="Proteomes" id="UP000595847">
    <property type="component" value="Chromosome"/>
</dbReference>
<dbReference type="InterPro" id="IPR011033">
    <property type="entry name" value="PRC_barrel-like_sf"/>
</dbReference>
<keyword evidence="5" id="KW-1185">Reference proteome</keyword>
<feature type="domain" description="PRC-barrel" evidence="1">
    <location>
        <begin position="1"/>
        <end position="78"/>
    </location>
</feature>
<dbReference type="NCBIfam" id="TIGR02888">
    <property type="entry name" value="spore_YlmC_YmxH"/>
    <property type="match status" value="1"/>
</dbReference>
<accession>A0A7T5EP60</accession>
<dbReference type="Pfam" id="PF05239">
    <property type="entry name" value="PRC"/>
    <property type="match status" value="1"/>
</dbReference>
<dbReference type="Gene3D" id="2.30.30.240">
    <property type="entry name" value="PRC-barrel domain"/>
    <property type="match status" value="1"/>
</dbReference>
<dbReference type="InterPro" id="IPR027275">
    <property type="entry name" value="PRC-brl_dom"/>
</dbReference>
<evidence type="ECO:0000259" key="1">
    <source>
        <dbReference type="Pfam" id="PF05239"/>
    </source>
</evidence>
<proteinExistence type="predicted"/>
<dbReference type="Proteomes" id="UP000677234">
    <property type="component" value="Chromosome"/>
</dbReference>
<reference evidence="2 4" key="1">
    <citation type="submission" date="2020-12" db="EMBL/GenBank/DDBJ databases">
        <title>strain FJAT-54423T represents a novel species of the genus Brevibacillus.</title>
        <authorList>
            <person name="Tang R."/>
        </authorList>
    </citation>
    <scope>NUCLEOTIDE SEQUENCE [LARGE SCALE GENOMIC DNA]</scope>
    <source>
        <strain evidence="2 4">FJAT-54423</strain>
    </source>
</reference>
<reference evidence="3" key="2">
    <citation type="submission" date="2021-04" db="EMBL/GenBank/DDBJ databases">
        <title>Brevibacillus composti FJAT-54423, complete genome.</title>
        <authorList>
            <person name="Tang R."/>
        </authorList>
    </citation>
    <scope>NUCLEOTIDE SEQUENCE</scope>
    <source>
        <strain evidence="3">FJAT-54424</strain>
    </source>
</reference>
<protein>
    <submittedName>
        <fullName evidence="2">YlmC/YmxH family sporulation protein</fullName>
    </submittedName>
</protein>
<evidence type="ECO:0000313" key="2">
    <source>
        <dbReference type="EMBL" id="QQE76181.1"/>
    </source>
</evidence>
<dbReference type="KEGG" id="bcop:JD108_10110"/>
<gene>
    <name evidence="2" type="ORF">JD108_10110</name>
    <name evidence="3" type="ORF">KDJ56_09805</name>
</gene>
<dbReference type="EMBL" id="CP066308">
    <property type="protein sequence ID" value="QQE76181.1"/>
    <property type="molecule type" value="Genomic_DNA"/>
</dbReference>
<evidence type="ECO:0000313" key="5">
    <source>
        <dbReference type="Proteomes" id="UP000677234"/>
    </source>
</evidence>
<dbReference type="PANTHER" id="PTHR40061">
    <property type="entry name" value="SPORULATION PROTEIN YLMC-RELATED"/>
    <property type="match status" value="1"/>
</dbReference>
<dbReference type="AlphaFoldDB" id="A0A7T5EP60"/>
<evidence type="ECO:0000313" key="3">
    <source>
        <dbReference type="EMBL" id="QUO43210.1"/>
    </source>
</evidence>
<name>A0A7T5EP60_9BACL</name>
<dbReference type="PANTHER" id="PTHR40061:SF1">
    <property type="entry name" value="SPORULATION PROTEIN YLMC-RELATED"/>
    <property type="match status" value="1"/>
</dbReference>
<sequence length="86" mass="9467">MRLSEMSGKEIIGLDNGERLGVIGDSDLEIHSETGKINAIILPGTSFFGFGKKREEMVIPWEAVVTIGEDMVIIHVNKNQVLQEGK</sequence>
<evidence type="ECO:0000313" key="4">
    <source>
        <dbReference type="Proteomes" id="UP000595847"/>
    </source>
</evidence>
<dbReference type="EMBL" id="CP073708">
    <property type="protein sequence ID" value="QUO43210.1"/>
    <property type="molecule type" value="Genomic_DNA"/>
</dbReference>
<dbReference type="RefSeq" id="WP_198829688.1">
    <property type="nucleotide sequence ID" value="NZ_CP066308.1"/>
</dbReference>